<dbReference type="Pfam" id="PF07699">
    <property type="entry name" value="Ephrin_rec_like"/>
    <property type="match status" value="4"/>
</dbReference>
<evidence type="ECO:0000256" key="17">
    <source>
        <dbReference type="PROSITE-ProRule" id="PRU00302"/>
    </source>
</evidence>
<dbReference type="PROSITE" id="PS50923">
    <property type="entry name" value="SUSHI"/>
    <property type="match status" value="9"/>
</dbReference>
<feature type="domain" description="EGF-like" evidence="20">
    <location>
        <begin position="1731"/>
        <end position="1767"/>
    </location>
</feature>
<dbReference type="PROSITE" id="PS50092">
    <property type="entry name" value="TSP1"/>
    <property type="match status" value="1"/>
</dbReference>
<feature type="domain" description="HYR" evidence="21">
    <location>
        <begin position="233"/>
        <end position="317"/>
    </location>
</feature>
<dbReference type="InterPro" id="IPR035976">
    <property type="entry name" value="Sushi/SCR/CCP_sf"/>
</dbReference>
<comment type="caution">
    <text evidence="24">The sequence shown here is derived from an EMBL/GenBank/DDBJ whole genome shotgun (WGS) entry which is preliminary data.</text>
</comment>
<dbReference type="SMART" id="SM00179">
    <property type="entry name" value="EGF_CA"/>
    <property type="match status" value="23"/>
</dbReference>
<keyword evidence="13 16" id="KW-1015">Disulfide bond</keyword>
<feature type="domain" description="EGF-like" evidence="20">
    <location>
        <begin position="2341"/>
        <end position="2377"/>
    </location>
</feature>
<evidence type="ECO:0000256" key="8">
    <source>
        <dbReference type="ARBA" id="ARBA00022729"/>
    </source>
</evidence>
<gene>
    <name evidence="24" type="ORF">PMEA_00027908</name>
</gene>
<dbReference type="InterPro" id="IPR000884">
    <property type="entry name" value="TSP1_rpt"/>
</dbReference>
<dbReference type="Gene3D" id="2.10.70.10">
    <property type="entry name" value="Complement Module, domain 1"/>
    <property type="match status" value="9"/>
</dbReference>
<dbReference type="InterPro" id="IPR013320">
    <property type="entry name" value="ConA-like_dom_sf"/>
</dbReference>
<feature type="signal peptide" evidence="19">
    <location>
        <begin position="1"/>
        <end position="15"/>
    </location>
</feature>
<evidence type="ECO:0000259" key="22">
    <source>
        <dbReference type="PROSITE" id="PS50923"/>
    </source>
</evidence>
<organism evidence="24 25">
    <name type="scientific">Pocillopora meandrina</name>
    <dbReference type="NCBI Taxonomy" id="46732"/>
    <lineage>
        <taxon>Eukaryota</taxon>
        <taxon>Metazoa</taxon>
        <taxon>Cnidaria</taxon>
        <taxon>Anthozoa</taxon>
        <taxon>Hexacorallia</taxon>
        <taxon>Scleractinia</taxon>
        <taxon>Astrocoeniina</taxon>
        <taxon>Pocilloporidae</taxon>
        <taxon>Pocillopora</taxon>
    </lineage>
</organism>
<dbReference type="CDD" id="cd00033">
    <property type="entry name" value="CCP"/>
    <property type="match status" value="7"/>
</dbReference>
<evidence type="ECO:0000313" key="25">
    <source>
        <dbReference type="Proteomes" id="UP001159428"/>
    </source>
</evidence>
<keyword evidence="4" id="KW-0964">Secreted</keyword>
<feature type="disulfide bond" evidence="16">
    <location>
        <begin position="1871"/>
        <end position="1880"/>
    </location>
</feature>
<dbReference type="GO" id="GO:0051241">
    <property type="term" value="P:negative regulation of multicellular organismal process"/>
    <property type="evidence" value="ECO:0007669"/>
    <property type="project" value="UniProtKB-ARBA"/>
</dbReference>
<dbReference type="PROSITE" id="PS00010">
    <property type="entry name" value="ASX_HYDROXYL"/>
    <property type="match status" value="20"/>
</dbReference>
<dbReference type="FunFam" id="2.10.25.10:FF:000472">
    <property type="entry name" value="Uncharacterized protein, isoform A"/>
    <property type="match status" value="3"/>
</dbReference>
<dbReference type="Pfam" id="PF02494">
    <property type="entry name" value="HYR"/>
    <property type="match status" value="5"/>
</dbReference>
<dbReference type="FunFam" id="2.10.25.10:FF:000004">
    <property type="entry name" value="Neurogenic locus notch 1"/>
    <property type="match status" value="3"/>
</dbReference>
<evidence type="ECO:0000256" key="15">
    <source>
        <dbReference type="ARBA" id="ARBA00063079"/>
    </source>
</evidence>
<dbReference type="GO" id="GO:0005509">
    <property type="term" value="F:calcium ion binding"/>
    <property type="evidence" value="ECO:0007669"/>
    <property type="project" value="InterPro"/>
</dbReference>
<dbReference type="PROSITE" id="PS01186">
    <property type="entry name" value="EGF_2"/>
    <property type="match status" value="21"/>
</dbReference>
<dbReference type="FunFam" id="2.10.25.10:FF:000143">
    <property type="entry name" value="Protein crumbs 1"/>
    <property type="match status" value="3"/>
</dbReference>
<feature type="disulfide bond" evidence="16">
    <location>
        <begin position="1681"/>
        <end position="1690"/>
    </location>
</feature>
<dbReference type="PROSITE" id="PS01187">
    <property type="entry name" value="EGF_CA"/>
    <property type="match status" value="7"/>
</dbReference>
<feature type="domain" description="EGF-like" evidence="20">
    <location>
        <begin position="1807"/>
        <end position="1843"/>
    </location>
</feature>
<feature type="domain" description="Sushi" evidence="22">
    <location>
        <begin position="726"/>
        <end position="788"/>
    </location>
</feature>
<feature type="domain" description="EGF-like" evidence="20">
    <location>
        <begin position="2301"/>
        <end position="2339"/>
    </location>
</feature>
<dbReference type="FunFam" id="2.10.25.10:FF:000391">
    <property type="entry name" value="Weary, isoform C"/>
    <property type="match status" value="1"/>
</dbReference>
<feature type="chain" id="PRO_5043628239" description="Fibropellin-1" evidence="19">
    <location>
        <begin position="16"/>
        <end position="2970"/>
    </location>
</feature>
<dbReference type="InterPro" id="IPR000152">
    <property type="entry name" value="EGF-type_Asp/Asn_hydroxyl_site"/>
</dbReference>
<feature type="domain" description="EGF-like" evidence="20">
    <location>
        <begin position="2111"/>
        <end position="2147"/>
    </location>
</feature>
<dbReference type="InterPro" id="IPR001759">
    <property type="entry name" value="PTX_dom"/>
</dbReference>
<dbReference type="PANTHER" id="PTHR45836">
    <property type="entry name" value="SLIT HOMOLOG"/>
    <property type="match status" value="1"/>
</dbReference>
<feature type="domain" description="HYR" evidence="21">
    <location>
        <begin position="1086"/>
        <end position="1167"/>
    </location>
</feature>
<feature type="domain" description="Sushi" evidence="22">
    <location>
        <begin position="383"/>
        <end position="446"/>
    </location>
</feature>
<feature type="domain" description="HYR" evidence="21">
    <location>
        <begin position="512"/>
        <end position="596"/>
    </location>
</feature>
<keyword evidence="6 16" id="KW-0245">EGF-like domain</keyword>
<dbReference type="PROSITE" id="PS50825">
    <property type="entry name" value="HYR"/>
    <property type="match status" value="5"/>
</dbReference>
<feature type="disulfide bond" evidence="16">
    <location>
        <begin position="2023"/>
        <end position="2032"/>
    </location>
</feature>
<evidence type="ECO:0000256" key="7">
    <source>
        <dbReference type="ARBA" id="ARBA00022692"/>
    </source>
</evidence>
<evidence type="ECO:0000256" key="6">
    <source>
        <dbReference type="ARBA" id="ARBA00022536"/>
    </source>
</evidence>
<feature type="non-terminal residue" evidence="24">
    <location>
        <position position="2970"/>
    </location>
</feature>
<evidence type="ECO:0000256" key="10">
    <source>
        <dbReference type="ARBA" id="ARBA00022837"/>
    </source>
</evidence>
<feature type="domain" description="EGF-like" evidence="20">
    <location>
        <begin position="2588"/>
        <end position="2623"/>
    </location>
</feature>
<accession>A0AAU9XR24</accession>
<dbReference type="InterPro" id="IPR036383">
    <property type="entry name" value="TSP1_rpt_sf"/>
</dbReference>
<feature type="domain" description="EGF-like" evidence="20">
    <location>
        <begin position="2263"/>
        <end position="2299"/>
    </location>
</feature>
<comment type="subunit">
    <text evidence="15">Interacts (via Sushi domain 21) with ITGA9:ITGB1; thereby inhibits Ca(2+) intracellular signaling and as a result represses vasocontraction. Interacts (via Sushi domain 21) with ITGA4:ITGB1; thereby inhibits Ca(2+) intracellular signaling and as a result represses vasocontraction. Interacts with ANGPT1 and ANGPT2. Interacts with PEAR1 (via extracellular domain). Interacts with HSPG2, TLN1, FN1, COPA, CCT2, IQGAP1, LAMC1 and NID1. Interacts (via C-terminus) with TIE1.</text>
</comment>
<dbReference type="GO" id="GO:0003013">
    <property type="term" value="P:circulatory system process"/>
    <property type="evidence" value="ECO:0007669"/>
    <property type="project" value="UniProtKB-ARBA"/>
</dbReference>
<evidence type="ECO:0000259" key="20">
    <source>
        <dbReference type="PROSITE" id="PS50026"/>
    </source>
</evidence>
<dbReference type="GO" id="GO:0007219">
    <property type="term" value="P:Notch signaling pathway"/>
    <property type="evidence" value="ECO:0007669"/>
    <property type="project" value="TreeGrafter"/>
</dbReference>
<dbReference type="InterPro" id="IPR000436">
    <property type="entry name" value="Sushi_SCR_CCP_dom"/>
</dbReference>
<feature type="disulfide bond" evidence="16">
    <location>
        <begin position="1795"/>
        <end position="1804"/>
    </location>
</feature>
<feature type="disulfide bond" evidence="16">
    <location>
        <begin position="2613"/>
        <end position="2622"/>
    </location>
</feature>
<dbReference type="GO" id="GO:0007411">
    <property type="term" value="P:axon guidance"/>
    <property type="evidence" value="ECO:0007669"/>
    <property type="project" value="TreeGrafter"/>
</dbReference>
<dbReference type="PROSITE" id="PS00022">
    <property type="entry name" value="EGF_1"/>
    <property type="match status" value="23"/>
</dbReference>
<dbReference type="FunFam" id="2.10.25.10:FF:000327">
    <property type="entry name" value="neurogenic locus notch homolog protein 4"/>
    <property type="match status" value="1"/>
</dbReference>
<dbReference type="Proteomes" id="UP001159428">
    <property type="component" value="Unassembled WGS sequence"/>
</dbReference>
<feature type="disulfide bond" evidence="16">
    <location>
        <begin position="1909"/>
        <end position="1918"/>
    </location>
</feature>
<sequence>VLLLAFAAHQKCVYACGGCGPSPRNGKWGSWGSWSSCRSGSKTRYRYCNNPSPANGGRGCSGSSQESTSCYYNPCSSAGCQHICISSGGVTSCRCSSGYITSPYDSRKCVRNSCQRLTAPTNGEIWPPRCLTSPTHGDSCFYKCKQGYEGFGVSTKSCNRGNWDSSASFRCQVKECPPLNKPDRGDVVPQECQVKPLHGQKCSYECYPGYQAVGANEVTCDDGRWTGSIVHCKDIQAPSFNETCPSDLSVLADEGKTSATVSWGPVIATDNDRAFVTVTPNVTSPYVFYEGGHTLTYTATDPSGNTRFCHFRVTVLVLRCAVLFPPANGKLENEACGNVHGRVCRFSCNKGYELRGSIERKCEKKADLNAVYWTGNTTYCEAIRCPTLNTSENAIQIGYGCTGPSSVYDASCFFHCKLGYEAVRGSSRRTCLKNTEWSGTQLECQAIACPHFAVKSEGLDTSPVFCTNSSAAIQYLQECRFACKDGYQQYGPGIKTCGQSKTWFPLGNPSCRDIRGPEFFNCPSNIETYADRGATSTQVTWSPPTATDNSGFIPNITHFGKQPGDLFSSGEHIIRYLASDKSGNVAECRFRVFVSVIRCVPRLYAPAGGTLQCTKDNQYGSECSINCHTGRTLTGSALRVCEKDPESSIGFWKGNETSCELAQCPRLVPPPHSLQSGCGAGSINNLFGDKCLFYCDIGNQMINGSSERTCQANGTWSGEALHCQVVQCRPLQVPEDGEVTPTSCKAVPKYDTTCHFTCQKGYRLSGWPVVSCLSNGEWSRNTTTLCKDVDSPSFGLTCPRDIRKYADWGRNYTTITWPPVIASDNSGEEPNVTSIGVASIYYIGKHQVFYNATDQAGNYKICTFYITVEVLRCQTLLPPLHGFFVGDCVSTYGSTCRINCNDGYHLIGSENVTCLNKPGHIIGYWDKPSGICRGKSRSCSSLSAPQHGFLYPHMCKSFPVSGTTCFFECKHGYQSNGGVNWIQCGLDGKWNGTQSFLLKCLDVTSPIFLSCPSDIRVSLSVNSTVLVNWTEPVARDNSNLLPNITVDPSGLRPPYRFNETTLVVYTAMDGSGNKQQCSFKVILEDELSPEVVYCPADQSITATATKTMVTWDEPQFRDNSNDPLTIKCSHRSGTEFYWGTWNVHCTAQDNNPNNEPALCQFTLTIKPKDCPDLSPPKNGAKACDDWMFGRMCSPFCNDRWDFAQKLTASVWACGASGVWFPLDPWPDCSEVYRAGSARMEMHLHYFTGDCNSPEARAEIALNFIQLLNTSVFKNVCQDPSLKDKCRAENVKVTCAEVEFSIFRRKRDLFMYAVLGTVNGAHHRERRSVSRATITSDLVVNLDGIQANSTKEGQIMVGEEGMKIAKNMSSVLKSAVNNDSLVLSINGTDIKPDKQSLNISEPKCVCSRGQVYKDGYCLNCSVGTYLNKTTEKCEDCPIGTYQEHEGQEQCFACPPKTSTAESRTGNRSNCLALCKAGSFSPTGLEPCITCDKGLYQEMVGQRQCLKCSVNETTPAEGSKNSTQCGVPCSPGSFSPTGLAPCTSCDRRSFQPLSESRTCFSCPGTTATVNPGSRNGQDCIEINECDSSPCKNNSTCTDLIGDFLCTCQPGYTGKECDTNIDECKDQPCFNNGTCHDLVNNHTCSCAQGFQGFYCNEDIDECTSSSCPENATCENLPGRYKCQCEPGFTGSLCDKDIDECLTSPCQNGATCTDQINYYECLCASGFQGNDCEENINDCANNSCQNGGICRDGMDSYDCVCPAGFNGTGCEYNIDECVGADCQNNATCIDEVNGFFCICNKGFSGVSCEINIDECFSNPCKNQATCLDEVNGYNCRCPDGFDGLHCENNIDDCATFPCSNNGSCKDGVNGFSCACPPGFSGKICNMDIDFCASMPCLNNGSCFDGITSFTCECADGFDGEQCQTNMDNCINATCMNNSTCIDGIAEFRCACAEGFAGANCEINIDDCEQNPCLNDGICTDMTDDYRCNCERGYTGKNCSINIDECSNSPCYNNATCVDKVDNYTCICLNGFSGRHCELDIDDCLMNPCSNRSTCNDGLNSYTCHCEPGFTGDSCDVDINECSSFPCYYGGKCYDQVNGFTCVCPSGFKGSRCEVNIDDCESHACVNDGICLDLIANYSCLCPDGFSGSHCEKVVDYCREANCTANGYCVNSRTGYYCNCSAGYYGKYCEFETDECLTRPCFNNATCHDANSNFSCSCLDGFTGKYCEVDINDCVENTCLNNATCIDETPGYYCVCPAGYNGTYCQTEINECESNPCSNDGTCTDLTPGYNCKCTDQFYGENCENLIDICQSAPCQHGGTCNADNSTGNYTCSCLSGFTGFACEVDIDDCAPDRCPANAFCIDLVNDFRCECFPSYLGDRCDIFLGSNFDLIFKRQSSKDMVLLPDGQNIPSMTGFTIAQFVQADSKYKSGTLFSYSVPENPEDIIILSFTESQIKLAIKNEEVRADFRLADDNWHFVGVIWDGGLGSASVYIDGMEIAEVSNLQAENIIRGGGWIALGQRYLAEQKITALSSAFVGRLHQVSIWNVAATRDHMWNAAHDCSWPIAGSLRAWSSFLPGIKGQVEKRFMTQCKALKMCTTNCSHFLHCESRDGFYYCSCQAGFTGAHCNININDCSPNSCLNGKCVDGVNRFECFCNEGYYGKNCEKKIVSEGECPDFKQPKNGKVSCHKVSGQMLCILSCDEGFSFSAEAITQYSCGPESEWRWNGMEEVQVPTCLRKAPPMEIKHDFSIKFPGMQCSSSQNHKELRTAIESEIRDTLLTVQGCQSCQLQEVKVPECEISANRKRKAVEQAMEVIFSLIVSKATDAYENDVEEKNEAVLFQMTSAVATGQFVINLNGINISADRSSFQVLRSSVTCRAGFLMSRDGKGCVACLVGTFHDQGSSRCRPCAQGSYQDKEGQSVCTVCGEGKSTSITGATSSNDCSYDEDSVNIHVIATVTACVTGVIILGVIIAYKR</sequence>
<dbReference type="GO" id="GO:0050877">
    <property type="term" value="P:nervous system process"/>
    <property type="evidence" value="ECO:0007669"/>
    <property type="project" value="UniProtKB-ARBA"/>
</dbReference>
<dbReference type="FunFam" id="2.10.25.10:FF:000122">
    <property type="entry name" value="Protein crumbs homolog 2"/>
    <property type="match status" value="1"/>
</dbReference>
<keyword evidence="3" id="KW-1003">Cell membrane</keyword>
<dbReference type="GO" id="GO:0009986">
    <property type="term" value="C:cell surface"/>
    <property type="evidence" value="ECO:0007669"/>
    <property type="project" value="TreeGrafter"/>
</dbReference>
<feature type="disulfide bond" evidence="16">
    <location>
        <begin position="1833"/>
        <end position="1842"/>
    </location>
</feature>
<keyword evidence="12 18" id="KW-0472">Membrane</keyword>
<dbReference type="CDD" id="cd00054">
    <property type="entry name" value="EGF_CA"/>
    <property type="match status" value="22"/>
</dbReference>
<dbReference type="FunFam" id="2.10.25.10:FF:000045">
    <property type="entry name" value="Slit guidance ligand 2"/>
    <property type="match status" value="1"/>
</dbReference>
<feature type="domain" description="HYR" evidence="21">
    <location>
        <begin position="789"/>
        <end position="870"/>
    </location>
</feature>
<feature type="domain" description="EGF-like" evidence="20">
    <location>
        <begin position="1883"/>
        <end position="1919"/>
    </location>
</feature>
<dbReference type="InterPro" id="IPR013032">
    <property type="entry name" value="EGF-like_CS"/>
</dbReference>
<evidence type="ECO:0000256" key="11">
    <source>
        <dbReference type="ARBA" id="ARBA00022989"/>
    </source>
</evidence>
<dbReference type="SMART" id="SM01411">
    <property type="entry name" value="Ephrin_rec_like"/>
    <property type="match status" value="4"/>
</dbReference>
<dbReference type="SMART" id="SM00032">
    <property type="entry name" value="CCP"/>
    <property type="match status" value="11"/>
</dbReference>
<evidence type="ECO:0000313" key="24">
    <source>
        <dbReference type="EMBL" id="CAH3155249.1"/>
    </source>
</evidence>
<feature type="disulfide bond" evidence="16">
    <location>
        <begin position="2629"/>
        <end position="2639"/>
    </location>
</feature>
<dbReference type="SMART" id="SM00209">
    <property type="entry name" value="TSP1"/>
    <property type="match status" value="1"/>
</dbReference>
<dbReference type="Pfam" id="PF13385">
    <property type="entry name" value="Laminin_G_3"/>
    <property type="match status" value="1"/>
</dbReference>
<dbReference type="Pfam" id="PF07645">
    <property type="entry name" value="EGF_CA"/>
    <property type="match status" value="1"/>
</dbReference>
<feature type="domain" description="EGF-like" evidence="20">
    <location>
        <begin position="1921"/>
        <end position="1957"/>
    </location>
</feature>
<dbReference type="Gene3D" id="2.10.25.10">
    <property type="entry name" value="Laminin"/>
    <property type="match status" value="22"/>
</dbReference>
<feature type="disulfide bond" evidence="16">
    <location>
        <begin position="2367"/>
        <end position="2376"/>
    </location>
</feature>
<dbReference type="SMART" id="SM00181">
    <property type="entry name" value="EGF"/>
    <property type="match status" value="24"/>
</dbReference>
<evidence type="ECO:0000259" key="21">
    <source>
        <dbReference type="PROSITE" id="PS50825"/>
    </source>
</evidence>
<feature type="domain" description="HYR" evidence="21">
    <location>
        <begin position="1001"/>
        <end position="1085"/>
    </location>
</feature>
<feature type="disulfide bond" evidence="16">
    <location>
        <begin position="2213"/>
        <end position="2222"/>
    </location>
</feature>
<dbReference type="SUPFAM" id="SSF57196">
    <property type="entry name" value="EGF/Laminin"/>
    <property type="match status" value="10"/>
</dbReference>
<feature type="domain" description="Sushi" evidence="22">
    <location>
        <begin position="662"/>
        <end position="725"/>
    </location>
</feature>
<evidence type="ECO:0000256" key="16">
    <source>
        <dbReference type="PROSITE-ProRule" id="PRU00076"/>
    </source>
</evidence>
<dbReference type="Pfam" id="PF00008">
    <property type="entry name" value="EGF"/>
    <property type="match status" value="12"/>
</dbReference>
<dbReference type="GO" id="GO:0005886">
    <property type="term" value="C:plasma membrane"/>
    <property type="evidence" value="ECO:0007669"/>
    <property type="project" value="UniProtKB-SubCell"/>
</dbReference>
<dbReference type="EMBL" id="CALNXJ010000057">
    <property type="protein sequence ID" value="CAH3155249.1"/>
    <property type="molecule type" value="Genomic_DNA"/>
</dbReference>
<feature type="disulfide bond" evidence="16">
    <location>
        <begin position="2289"/>
        <end position="2298"/>
    </location>
</feature>
<feature type="domain" description="EGF-like" evidence="20">
    <location>
        <begin position="1959"/>
        <end position="1995"/>
    </location>
</feature>
<dbReference type="SUPFAM" id="SSF57535">
    <property type="entry name" value="Complement control module/SCR domain"/>
    <property type="match status" value="10"/>
</dbReference>
<feature type="disulfide bond" evidence="16">
    <location>
        <begin position="2099"/>
        <end position="2108"/>
    </location>
</feature>
<keyword evidence="5" id="KW-0272">Extracellular matrix</keyword>
<evidence type="ECO:0008006" key="26">
    <source>
        <dbReference type="Google" id="ProtNLM"/>
    </source>
</evidence>
<name>A0AAU9XR24_9CNID</name>
<keyword evidence="11 18" id="KW-1133">Transmembrane helix</keyword>
<feature type="disulfide bond" evidence="16">
    <location>
        <begin position="2592"/>
        <end position="2602"/>
    </location>
</feature>
<feature type="domain" description="Sushi" evidence="22">
    <location>
        <begin position="447"/>
        <end position="513"/>
    </location>
</feature>
<reference evidence="24 25" key="1">
    <citation type="submission" date="2022-05" db="EMBL/GenBank/DDBJ databases">
        <authorList>
            <consortium name="Genoscope - CEA"/>
            <person name="William W."/>
        </authorList>
    </citation>
    <scope>NUCLEOTIDE SEQUENCE [LARGE SCALE GENOMIC DNA]</scope>
</reference>
<keyword evidence="17" id="KW-0768">Sushi</keyword>
<feature type="domain" description="EGF-like" evidence="20">
    <location>
        <begin position="1579"/>
        <end position="1615"/>
    </location>
</feature>
<evidence type="ECO:0000259" key="23">
    <source>
        <dbReference type="PROSITE" id="PS51828"/>
    </source>
</evidence>
<feature type="disulfide bond" evidence="16">
    <location>
        <begin position="1947"/>
        <end position="1956"/>
    </location>
</feature>
<dbReference type="InterPro" id="IPR001881">
    <property type="entry name" value="EGF-like_Ca-bd_dom"/>
</dbReference>
<dbReference type="PROSITE" id="PS51828">
    <property type="entry name" value="PTX_2"/>
    <property type="match status" value="1"/>
</dbReference>
<keyword evidence="8 19" id="KW-0732">Signal</keyword>
<dbReference type="InterPro" id="IPR009030">
    <property type="entry name" value="Growth_fac_rcpt_cys_sf"/>
</dbReference>
<dbReference type="FunFam" id="2.10.25.10:FF:000038">
    <property type="entry name" value="Fibrillin 2"/>
    <property type="match status" value="1"/>
</dbReference>
<evidence type="ECO:0000256" key="14">
    <source>
        <dbReference type="ARBA" id="ARBA00023180"/>
    </source>
</evidence>
<feature type="disulfide bond" evidence="16">
    <location>
        <begin position="2175"/>
        <end position="2184"/>
    </location>
</feature>
<feature type="domain" description="EGF-like" evidence="20">
    <location>
        <begin position="1655"/>
        <end position="1691"/>
    </location>
</feature>
<evidence type="ECO:0000256" key="9">
    <source>
        <dbReference type="ARBA" id="ARBA00022737"/>
    </source>
</evidence>
<feature type="domain" description="EGF-like" evidence="20">
    <location>
        <begin position="2625"/>
        <end position="2660"/>
    </location>
</feature>
<dbReference type="Gene3D" id="2.60.120.200">
    <property type="match status" value="1"/>
</dbReference>
<feature type="disulfide bond" evidence="16">
    <location>
        <begin position="2251"/>
        <end position="2260"/>
    </location>
</feature>
<feature type="disulfide bond" evidence="16">
    <location>
        <begin position="2650"/>
        <end position="2659"/>
    </location>
</feature>
<dbReference type="FunFam" id="2.10.25.10:FF:000031">
    <property type="entry name" value="neurogenic locus notch homolog protein 3"/>
    <property type="match status" value="1"/>
</dbReference>
<dbReference type="InterPro" id="IPR051355">
    <property type="entry name" value="Notch/Slit_guidance"/>
</dbReference>
<evidence type="ECO:0000256" key="3">
    <source>
        <dbReference type="ARBA" id="ARBA00022475"/>
    </source>
</evidence>
<feature type="disulfide bond" evidence="16">
    <location>
        <begin position="2329"/>
        <end position="2338"/>
    </location>
</feature>
<dbReference type="Pfam" id="PF12661">
    <property type="entry name" value="hEGF"/>
    <property type="match status" value="6"/>
</dbReference>
<keyword evidence="10" id="KW-0106">Calcium</keyword>
<dbReference type="GO" id="GO:0043235">
    <property type="term" value="C:receptor complex"/>
    <property type="evidence" value="ECO:0007669"/>
    <property type="project" value="TreeGrafter"/>
</dbReference>
<feature type="disulfide bond" evidence="16">
    <location>
        <begin position="2310"/>
        <end position="2327"/>
    </location>
</feature>
<evidence type="ECO:0000256" key="1">
    <source>
        <dbReference type="ARBA" id="ARBA00004251"/>
    </source>
</evidence>
<proteinExistence type="predicted"/>
<keyword evidence="7 18" id="KW-0812">Transmembrane</keyword>
<feature type="domain" description="Sushi" evidence="22">
    <location>
        <begin position="937"/>
        <end position="1002"/>
    </location>
</feature>
<feature type="transmembrane region" description="Helical" evidence="18">
    <location>
        <begin position="2946"/>
        <end position="2968"/>
    </location>
</feature>
<keyword evidence="14" id="KW-0325">Glycoprotein</keyword>
<feature type="disulfide bond" evidence="17">
    <location>
        <begin position="144"/>
        <end position="171"/>
    </location>
</feature>
<feature type="domain" description="EGF-like" evidence="20">
    <location>
        <begin position="2225"/>
        <end position="2261"/>
    </location>
</feature>
<feature type="domain" description="Pentraxin (PTX)" evidence="23">
    <location>
        <begin position="2382"/>
        <end position="2586"/>
    </location>
</feature>
<dbReference type="FunFam" id="2.10.50.10:FF:000018">
    <property type="entry name" value="Sushi, von Willebrand factor type A, EGF and pentraxin domain-containing 1"/>
    <property type="match status" value="1"/>
</dbReference>
<feature type="domain" description="EGF-like" evidence="20">
    <location>
        <begin position="1997"/>
        <end position="2033"/>
    </location>
</feature>
<feature type="domain" description="EGF-like" evidence="20">
    <location>
        <begin position="1693"/>
        <end position="1729"/>
    </location>
</feature>
<dbReference type="FunFam" id="2.10.25.10:FF:000117">
    <property type="entry name" value="Delta-like protein"/>
    <property type="match status" value="1"/>
</dbReference>
<dbReference type="InterPro" id="IPR003410">
    <property type="entry name" value="HYR_dom"/>
</dbReference>
<feature type="domain" description="EGF-like" evidence="20">
    <location>
        <begin position="1617"/>
        <end position="1653"/>
    </location>
</feature>
<dbReference type="Pfam" id="PF00084">
    <property type="entry name" value="Sushi"/>
    <property type="match status" value="7"/>
</dbReference>
<dbReference type="Gene3D" id="2.10.50.10">
    <property type="entry name" value="Tumor Necrosis Factor Receptor, subunit A, domain 2"/>
    <property type="match status" value="3"/>
</dbReference>
<feature type="disulfide bond" evidence="16">
    <location>
        <begin position="1605"/>
        <end position="1614"/>
    </location>
</feature>
<dbReference type="GO" id="GO:0005178">
    <property type="term" value="F:integrin binding"/>
    <property type="evidence" value="ECO:0007669"/>
    <property type="project" value="UniProtKB-ARBA"/>
</dbReference>
<feature type="domain" description="Sushi" evidence="22">
    <location>
        <begin position="174"/>
        <end position="234"/>
    </location>
</feature>
<protein>
    <recommendedName>
        <fullName evidence="26">Fibropellin-1</fullName>
    </recommendedName>
</protein>
<evidence type="ECO:0000256" key="19">
    <source>
        <dbReference type="SAM" id="SignalP"/>
    </source>
</evidence>
<feature type="domain" description="Sushi" evidence="22">
    <location>
        <begin position="318"/>
        <end position="382"/>
    </location>
</feature>
<keyword evidence="9" id="KW-0677">Repeat</keyword>
<feature type="domain" description="EGF-like" evidence="20">
    <location>
        <begin position="2187"/>
        <end position="2223"/>
    </location>
</feature>
<evidence type="ECO:0000256" key="18">
    <source>
        <dbReference type="SAM" id="Phobius"/>
    </source>
</evidence>
<dbReference type="InterPro" id="IPR018097">
    <property type="entry name" value="EGF_Ca-bd_CS"/>
</dbReference>
<feature type="disulfide bond" evidence="16">
    <location>
        <begin position="1757"/>
        <end position="1766"/>
    </location>
</feature>
<dbReference type="SUPFAM" id="SSF82895">
    <property type="entry name" value="TSP-1 type 1 repeat"/>
    <property type="match status" value="1"/>
</dbReference>
<dbReference type="PROSITE" id="PS50026">
    <property type="entry name" value="EGF_3"/>
    <property type="match status" value="23"/>
</dbReference>
<evidence type="ECO:0000256" key="12">
    <source>
        <dbReference type="ARBA" id="ARBA00023136"/>
    </source>
</evidence>
<evidence type="ECO:0000256" key="4">
    <source>
        <dbReference type="ARBA" id="ARBA00022525"/>
    </source>
</evidence>
<feature type="disulfide bond" evidence="16">
    <location>
        <begin position="1985"/>
        <end position="1994"/>
    </location>
</feature>
<feature type="domain" description="EGF-like" evidence="20">
    <location>
        <begin position="2073"/>
        <end position="2109"/>
    </location>
</feature>
<dbReference type="FunFam" id="2.10.25.10:FF:000066">
    <property type="entry name" value="FAT atypical cadherin 4"/>
    <property type="match status" value="1"/>
</dbReference>
<dbReference type="SUPFAM" id="SSF49899">
    <property type="entry name" value="Concanavalin A-like lectins/glucanases"/>
    <property type="match status" value="1"/>
</dbReference>
<feature type="disulfide bond" evidence="16">
    <location>
        <begin position="1719"/>
        <end position="1728"/>
    </location>
</feature>
<feature type="non-terminal residue" evidence="24">
    <location>
        <position position="1"/>
    </location>
</feature>
<evidence type="ECO:0000256" key="5">
    <source>
        <dbReference type="ARBA" id="ARBA00022530"/>
    </source>
</evidence>
<dbReference type="InterPro" id="IPR011641">
    <property type="entry name" value="Tyr-kin_ephrin_A/B_rcpt-like"/>
</dbReference>
<dbReference type="InterPro" id="IPR049883">
    <property type="entry name" value="NOTCH1_EGF-like"/>
</dbReference>
<feature type="disulfide bond" evidence="16">
    <location>
        <begin position="2137"/>
        <end position="2146"/>
    </location>
</feature>
<comment type="subcellular location">
    <subcellularLocation>
        <location evidence="1">Cell membrane</location>
        <topology evidence="1">Single-pass type I membrane protein</topology>
    </subcellularLocation>
    <subcellularLocation>
        <location evidence="2">Secreted</location>
        <location evidence="2">Extracellular space</location>
        <location evidence="2">Extracellular matrix</location>
    </subcellularLocation>
</comment>
<feature type="domain" description="EGF-like" evidence="20">
    <location>
        <begin position="1769"/>
        <end position="1805"/>
    </location>
</feature>
<feature type="disulfide bond" evidence="16">
    <location>
        <begin position="1643"/>
        <end position="1652"/>
    </location>
</feature>
<dbReference type="PANTHER" id="PTHR45836:SF13">
    <property type="entry name" value="PROTEIN CRUMBS"/>
    <property type="match status" value="1"/>
</dbReference>
<evidence type="ECO:0000256" key="13">
    <source>
        <dbReference type="ARBA" id="ARBA00023157"/>
    </source>
</evidence>
<dbReference type="SUPFAM" id="SSF57184">
    <property type="entry name" value="Growth factor receptor domain"/>
    <property type="match status" value="6"/>
</dbReference>
<feature type="disulfide bond" evidence="16">
    <location>
        <begin position="2061"/>
        <end position="2070"/>
    </location>
</feature>
<dbReference type="SMART" id="SM00159">
    <property type="entry name" value="PTX"/>
    <property type="match status" value="1"/>
</dbReference>
<dbReference type="FunFam" id="2.10.25.10:FF:000321">
    <property type="entry name" value="Protein delta homolog 1"/>
    <property type="match status" value="1"/>
</dbReference>
<feature type="domain" description="Sushi" evidence="22">
    <location>
        <begin position="871"/>
        <end position="934"/>
    </location>
</feature>
<dbReference type="InterPro" id="IPR000742">
    <property type="entry name" value="EGF"/>
</dbReference>
<evidence type="ECO:0000256" key="2">
    <source>
        <dbReference type="ARBA" id="ARBA00004498"/>
    </source>
</evidence>
<feature type="domain" description="EGF-like" evidence="20">
    <location>
        <begin position="1845"/>
        <end position="1881"/>
    </location>
</feature>
<comment type="caution">
    <text evidence="16">Lacks conserved residue(s) required for the propagation of feature annotation.</text>
</comment>
<keyword evidence="25" id="KW-1185">Reference proteome</keyword>
<feature type="domain" description="EGF-like" evidence="20">
    <location>
        <begin position="2035"/>
        <end position="2071"/>
    </location>
</feature>
<feature type="domain" description="Sushi" evidence="22">
    <location>
        <begin position="112"/>
        <end position="173"/>
    </location>
</feature>
<feature type="domain" description="EGF-like" evidence="20">
    <location>
        <begin position="2149"/>
        <end position="2185"/>
    </location>
</feature>